<dbReference type="AlphaFoldDB" id="A0A2P2PY35"/>
<evidence type="ECO:0000313" key="1">
    <source>
        <dbReference type="EMBL" id="MBX59642.1"/>
    </source>
</evidence>
<reference evidence="1" key="1">
    <citation type="submission" date="2018-02" db="EMBL/GenBank/DDBJ databases">
        <title>Rhizophora mucronata_Transcriptome.</title>
        <authorList>
            <person name="Meera S.P."/>
            <person name="Sreeshan A."/>
            <person name="Augustine A."/>
        </authorList>
    </citation>
    <scope>NUCLEOTIDE SEQUENCE</scope>
    <source>
        <tissue evidence="1">Leaf</tissue>
    </source>
</reference>
<organism evidence="1">
    <name type="scientific">Rhizophora mucronata</name>
    <name type="common">Asiatic mangrove</name>
    <dbReference type="NCBI Taxonomy" id="61149"/>
    <lineage>
        <taxon>Eukaryota</taxon>
        <taxon>Viridiplantae</taxon>
        <taxon>Streptophyta</taxon>
        <taxon>Embryophyta</taxon>
        <taxon>Tracheophyta</taxon>
        <taxon>Spermatophyta</taxon>
        <taxon>Magnoliopsida</taxon>
        <taxon>eudicotyledons</taxon>
        <taxon>Gunneridae</taxon>
        <taxon>Pentapetalae</taxon>
        <taxon>rosids</taxon>
        <taxon>fabids</taxon>
        <taxon>Malpighiales</taxon>
        <taxon>Rhizophoraceae</taxon>
        <taxon>Rhizophora</taxon>
    </lineage>
</organism>
<proteinExistence type="predicted"/>
<protein>
    <submittedName>
        <fullName evidence="1">Uncharacterized protein</fullName>
    </submittedName>
</protein>
<name>A0A2P2PY35_RHIMU</name>
<sequence>MKQKALKKGMLDHGSHETAPALRSSIYAAKFKLTFPTI</sequence>
<dbReference type="EMBL" id="GGEC01079158">
    <property type="protein sequence ID" value="MBX59642.1"/>
    <property type="molecule type" value="Transcribed_RNA"/>
</dbReference>
<accession>A0A2P2PY35</accession>